<feature type="compositionally biased region" description="Low complexity" evidence="4">
    <location>
        <begin position="276"/>
        <end position="289"/>
    </location>
</feature>
<dbReference type="NCBIfam" id="TIGR02464">
    <property type="entry name" value="ribofla_fusion"/>
    <property type="match status" value="1"/>
</dbReference>
<sequence>MTQRGARKAFQAKLRAKGVEVVEFDFLTPEAVADYCYDRGFLQCLWECGGVLAAPVISASVAHKLMAFVAPKIIGGARAPSPVGDLGFVEMTQALEVAEAEWQQVGRDLMLTGYFPSSGGLRALERALGTATSTSPRASTASGAPAAAAGHGVAAATVSRAAAGAAALGARSADSSSSSSSSGRRTSSGIDSSSTEVSRAVAEANATNAAVNAALSSSGGSSNRSSTASLEDAGLQQQQQERSIQGSPDSGASSSSGTSGSDSSSSSTLVGRGTKLPSQPSSSSLSSDSIAEGDGLHSSGVGGANSRGLSGAGAQEAPNPSVPAAICSRRGLPPGAAVLAASQVVWFYKAWDEWGALSNFSPHPIHLPLYYSPNETSPTSIAATDRQPRMWACAEHFYQAQKFSGSSDPEARAVVDAIAAAASPEEAARTGRLTERHHPHLLTPNWSTVKVNVMLEALTHTHTHTHTPRSMLLASGTAVLVEAAPHDFVWGGGHNGSGTNMLGRLLMRVLKTISTPIRDFHTKIRIYKVKSHAGIAGNECADAIAKRQAKQAQNCVADTEIPGAGPGGNPFTNIPG</sequence>
<dbReference type="InterPro" id="IPR037238">
    <property type="entry name" value="YbiA-like_sf"/>
</dbReference>
<feature type="compositionally biased region" description="Low complexity" evidence="4">
    <location>
        <begin position="213"/>
        <end position="268"/>
    </location>
</feature>
<accession>A0ABQ7G664</accession>
<evidence type="ECO:0000259" key="6">
    <source>
        <dbReference type="Pfam" id="PF08719"/>
    </source>
</evidence>
<keyword evidence="3" id="KW-0560">Oxidoreductase</keyword>
<evidence type="ECO:0000313" key="8">
    <source>
        <dbReference type="Proteomes" id="UP000815325"/>
    </source>
</evidence>
<reference evidence="7" key="1">
    <citation type="submission" date="2017-08" db="EMBL/GenBank/DDBJ databases">
        <authorList>
            <person name="Polle J.E."/>
            <person name="Barry K."/>
            <person name="Cushman J."/>
            <person name="Schmutz J."/>
            <person name="Tran D."/>
            <person name="Hathwaick L.T."/>
            <person name="Yim W.C."/>
            <person name="Jenkins J."/>
            <person name="Mckie-Krisberg Z.M."/>
            <person name="Prochnik S."/>
            <person name="Lindquist E."/>
            <person name="Dockter R.B."/>
            <person name="Adam C."/>
            <person name="Molina H."/>
            <person name="Bunkerborg J."/>
            <person name="Jin E."/>
            <person name="Buchheim M."/>
            <person name="Magnuson J."/>
        </authorList>
    </citation>
    <scope>NUCLEOTIDE SEQUENCE</scope>
    <source>
        <strain evidence="7">CCAP 19/18</strain>
    </source>
</reference>
<evidence type="ECO:0000256" key="1">
    <source>
        <dbReference type="ARBA" id="ARBA00005104"/>
    </source>
</evidence>
<organism evidence="7 8">
    <name type="scientific">Dunaliella salina</name>
    <name type="common">Green alga</name>
    <name type="synonym">Protococcus salinus</name>
    <dbReference type="NCBI Taxonomy" id="3046"/>
    <lineage>
        <taxon>Eukaryota</taxon>
        <taxon>Viridiplantae</taxon>
        <taxon>Chlorophyta</taxon>
        <taxon>core chlorophytes</taxon>
        <taxon>Chlorophyceae</taxon>
        <taxon>CS clade</taxon>
        <taxon>Chlamydomonadales</taxon>
        <taxon>Dunaliellaceae</taxon>
        <taxon>Dunaliella</taxon>
    </lineage>
</organism>
<dbReference type="Gene3D" id="3.40.430.10">
    <property type="entry name" value="Dihydrofolate Reductase, subunit A"/>
    <property type="match status" value="1"/>
</dbReference>
<evidence type="ECO:0000256" key="2">
    <source>
        <dbReference type="ARBA" id="ARBA00022857"/>
    </source>
</evidence>
<dbReference type="Gene3D" id="1.10.357.40">
    <property type="entry name" value="YbiA-like"/>
    <property type="match status" value="1"/>
</dbReference>
<dbReference type="EMBL" id="MU070078">
    <property type="protein sequence ID" value="KAF5830101.1"/>
    <property type="molecule type" value="Genomic_DNA"/>
</dbReference>
<evidence type="ECO:0008006" key="9">
    <source>
        <dbReference type="Google" id="ProtNLM"/>
    </source>
</evidence>
<dbReference type="SUPFAM" id="SSF53597">
    <property type="entry name" value="Dihydrofolate reductase-like"/>
    <property type="match status" value="1"/>
</dbReference>
<dbReference type="InterPro" id="IPR024072">
    <property type="entry name" value="DHFR-like_dom_sf"/>
</dbReference>
<name>A0ABQ7G664_DUNSA</name>
<keyword evidence="8" id="KW-1185">Reference proteome</keyword>
<dbReference type="Proteomes" id="UP000815325">
    <property type="component" value="Unassembled WGS sequence"/>
</dbReference>
<proteinExistence type="predicted"/>
<feature type="region of interest" description="Disordered" evidence="4">
    <location>
        <begin position="169"/>
        <end position="201"/>
    </location>
</feature>
<feature type="domain" description="Bacterial bifunctional deaminase-reductase C-terminal" evidence="5">
    <location>
        <begin position="13"/>
        <end position="110"/>
    </location>
</feature>
<gene>
    <name evidence="7" type="ORF">DUNSADRAFT_15039</name>
</gene>
<evidence type="ECO:0000256" key="3">
    <source>
        <dbReference type="ARBA" id="ARBA00023002"/>
    </source>
</evidence>
<feature type="domain" description="NADAR" evidence="6">
    <location>
        <begin position="347"/>
        <end position="512"/>
    </location>
</feature>
<protein>
    <recommendedName>
        <fullName evidence="9">Riboflavin biosynthesis intermediates N-glycosidase</fullName>
    </recommendedName>
</protein>
<dbReference type="PANTHER" id="PTHR38011:SF7">
    <property type="entry name" value="2,5-DIAMINO-6-RIBOSYLAMINO-4(3H)-PYRIMIDINONE 5'-PHOSPHATE REDUCTASE"/>
    <property type="match status" value="1"/>
</dbReference>
<keyword evidence="2" id="KW-0521">NADP</keyword>
<dbReference type="Pfam" id="PF01872">
    <property type="entry name" value="RibD_C"/>
    <property type="match status" value="1"/>
</dbReference>
<dbReference type="InterPro" id="IPR050765">
    <property type="entry name" value="Riboflavin_Biosynth_HTPR"/>
</dbReference>
<comment type="caution">
    <text evidence="7">The sequence shown here is derived from an EMBL/GenBank/DDBJ whole genome shotgun (WGS) entry which is preliminary data.</text>
</comment>
<dbReference type="InterPro" id="IPR012816">
    <property type="entry name" value="NADAR"/>
</dbReference>
<dbReference type="PANTHER" id="PTHR38011">
    <property type="entry name" value="DIHYDROFOLATE REDUCTASE FAMILY PROTEIN (AFU_ORTHOLOGUE AFUA_8G06820)"/>
    <property type="match status" value="1"/>
</dbReference>
<dbReference type="CDD" id="cd15457">
    <property type="entry name" value="NADAR"/>
    <property type="match status" value="1"/>
</dbReference>
<evidence type="ECO:0000313" key="7">
    <source>
        <dbReference type="EMBL" id="KAF5830101.1"/>
    </source>
</evidence>
<dbReference type="InterPro" id="IPR002734">
    <property type="entry name" value="RibDG_C"/>
</dbReference>
<dbReference type="SUPFAM" id="SSF143990">
    <property type="entry name" value="YbiA-like"/>
    <property type="match status" value="1"/>
</dbReference>
<dbReference type="Pfam" id="PF08719">
    <property type="entry name" value="NADAR"/>
    <property type="match status" value="1"/>
</dbReference>
<feature type="region of interest" description="Disordered" evidence="4">
    <location>
        <begin position="213"/>
        <end position="320"/>
    </location>
</feature>
<comment type="pathway">
    <text evidence="1">Cofactor biosynthesis; riboflavin biosynthesis.</text>
</comment>
<evidence type="ECO:0000259" key="5">
    <source>
        <dbReference type="Pfam" id="PF01872"/>
    </source>
</evidence>
<evidence type="ECO:0000256" key="4">
    <source>
        <dbReference type="SAM" id="MobiDB-lite"/>
    </source>
</evidence>